<comment type="caution">
    <text evidence="6">The sequence shown here is derived from an EMBL/GenBank/DDBJ whole genome shotgun (WGS) entry which is preliminary data.</text>
</comment>
<evidence type="ECO:0000256" key="3">
    <source>
        <dbReference type="ARBA" id="ARBA00023125"/>
    </source>
</evidence>
<keyword evidence="3" id="KW-0238">DNA-binding</keyword>
<dbReference type="InterPro" id="IPR053876">
    <property type="entry name" value="Phage_int_M"/>
</dbReference>
<evidence type="ECO:0000256" key="2">
    <source>
        <dbReference type="ARBA" id="ARBA00022908"/>
    </source>
</evidence>
<dbReference type="Gene3D" id="1.10.150.130">
    <property type="match status" value="1"/>
</dbReference>
<dbReference type="InterPro" id="IPR002104">
    <property type="entry name" value="Integrase_catalytic"/>
</dbReference>
<dbReference type="InterPro" id="IPR050808">
    <property type="entry name" value="Phage_Integrase"/>
</dbReference>
<proteinExistence type="inferred from homology"/>
<dbReference type="Proteomes" id="UP000777002">
    <property type="component" value="Unassembled WGS sequence"/>
</dbReference>
<dbReference type="Pfam" id="PF00589">
    <property type="entry name" value="Phage_integrase"/>
    <property type="match status" value="1"/>
</dbReference>
<evidence type="ECO:0000313" key="7">
    <source>
        <dbReference type="Proteomes" id="UP000777002"/>
    </source>
</evidence>
<name>A0ABS2GWN7_9BURK</name>
<evidence type="ECO:0000313" key="6">
    <source>
        <dbReference type="EMBL" id="MBM6929342.1"/>
    </source>
</evidence>
<dbReference type="Pfam" id="PF22022">
    <property type="entry name" value="Phage_int_M"/>
    <property type="match status" value="1"/>
</dbReference>
<dbReference type="Pfam" id="PF13356">
    <property type="entry name" value="Arm-DNA-bind_3"/>
    <property type="match status" value="1"/>
</dbReference>
<dbReference type="PROSITE" id="PS51898">
    <property type="entry name" value="TYR_RECOMBINASE"/>
    <property type="match status" value="1"/>
</dbReference>
<keyword evidence="2" id="KW-0229">DNA integration</keyword>
<keyword evidence="4" id="KW-0233">DNA recombination</keyword>
<dbReference type="CDD" id="cd00801">
    <property type="entry name" value="INT_P4_C"/>
    <property type="match status" value="1"/>
</dbReference>
<sequence length="405" mass="47516">MPAKQKLKAKQLNTLPDGFYPDGDGLYLHVKGNARSWVLRYQFNKKTHKTGLGSLRFVSLAEAREKVFKIKKELANGITPIELKHQEKQKIDIEISVRRFVDHYAEAIENAKRVRKWTSFRQSMRWYKTIERYALPVIGNIEISKINRDHILKILNPIWDTKTETAAKLQRMLSGVFDYFISKGWIGENPARWKTGLDQFLPSPSKVQTVTNHPALQWEKIPEVIKNLLSSNLTQYDDLTMRYATVFGIVTASRIQEFVEAKWDEIDFDSNTWIMPIERRKDRKLYPHRVPLPRQMIWLLKELKKNLKGEYIFCPPDKLGHISKESPIRYLRLAADDQIVTMHGCRSTFRDWCAEHKIDKVLAEKALSHATGNEVEQAYQRSDLLELRRPVMQEWSDYCFSKIKQ</sequence>
<dbReference type="Gene3D" id="1.10.443.10">
    <property type="entry name" value="Intergrase catalytic core"/>
    <property type="match status" value="1"/>
</dbReference>
<dbReference type="InterPro" id="IPR038488">
    <property type="entry name" value="Integrase_DNA-bd_sf"/>
</dbReference>
<dbReference type="InterPro" id="IPR010998">
    <property type="entry name" value="Integrase_recombinase_N"/>
</dbReference>
<keyword evidence="7" id="KW-1185">Reference proteome</keyword>
<evidence type="ECO:0000259" key="5">
    <source>
        <dbReference type="PROSITE" id="PS51898"/>
    </source>
</evidence>
<accession>A0ABS2GWN7</accession>
<evidence type="ECO:0000256" key="1">
    <source>
        <dbReference type="ARBA" id="ARBA00008857"/>
    </source>
</evidence>
<dbReference type="InterPro" id="IPR013762">
    <property type="entry name" value="Integrase-like_cat_sf"/>
</dbReference>
<evidence type="ECO:0000256" key="4">
    <source>
        <dbReference type="ARBA" id="ARBA00023172"/>
    </source>
</evidence>
<dbReference type="Gene3D" id="3.30.160.390">
    <property type="entry name" value="Integrase, DNA-binding domain"/>
    <property type="match status" value="1"/>
</dbReference>
<dbReference type="PANTHER" id="PTHR30629">
    <property type="entry name" value="PROPHAGE INTEGRASE"/>
    <property type="match status" value="1"/>
</dbReference>
<dbReference type="InterPro" id="IPR011010">
    <property type="entry name" value="DNA_brk_join_enz"/>
</dbReference>
<dbReference type="InterPro" id="IPR025166">
    <property type="entry name" value="Integrase_DNA_bind_dom"/>
</dbReference>
<reference evidence="6 7" key="1">
    <citation type="journal article" date="2021" name="Sci. Rep.">
        <title>The distribution of antibiotic resistance genes in chicken gut microbiota commensals.</title>
        <authorList>
            <person name="Juricova H."/>
            <person name="Matiasovicova J."/>
            <person name="Kubasova T."/>
            <person name="Cejkova D."/>
            <person name="Rychlik I."/>
        </authorList>
    </citation>
    <scope>NUCLEOTIDE SEQUENCE [LARGE SCALE GENOMIC DNA]</scope>
    <source>
        <strain evidence="6 7">An562</strain>
    </source>
</reference>
<feature type="domain" description="Tyr recombinase" evidence="5">
    <location>
        <begin position="211"/>
        <end position="392"/>
    </location>
</feature>
<dbReference type="RefSeq" id="WP_205050929.1">
    <property type="nucleotide sequence ID" value="NZ_JACJKX010000022.1"/>
</dbReference>
<gene>
    <name evidence="6" type="ORF">H5985_08695</name>
</gene>
<dbReference type="EMBL" id="JACJKX010000022">
    <property type="protein sequence ID" value="MBM6929342.1"/>
    <property type="molecule type" value="Genomic_DNA"/>
</dbReference>
<dbReference type="SUPFAM" id="SSF56349">
    <property type="entry name" value="DNA breaking-rejoining enzymes"/>
    <property type="match status" value="1"/>
</dbReference>
<protein>
    <submittedName>
        <fullName evidence="6">Tyrosine-type recombinase/integrase</fullName>
    </submittedName>
</protein>
<organism evidence="6 7">
    <name type="scientific">Parasutterella secunda</name>
    <dbReference type="NCBI Taxonomy" id="626947"/>
    <lineage>
        <taxon>Bacteria</taxon>
        <taxon>Pseudomonadati</taxon>
        <taxon>Pseudomonadota</taxon>
        <taxon>Betaproteobacteria</taxon>
        <taxon>Burkholderiales</taxon>
        <taxon>Sutterellaceae</taxon>
        <taxon>Parasutterella</taxon>
    </lineage>
</organism>
<comment type="similarity">
    <text evidence="1">Belongs to the 'phage' integrase family.</text>
</comment>
<dbReference type="PANTHER" id="PTHR30629:SF2">
    <property type="entry name" value="PROPHAGE INTEGRASE INTS-RELATED"/>
    <property type="match status" value="1"/>
</dbReference>